<dbReference type="EMBL" id="KN820362">
    <property type="protein sequence ID" value="KIJ06365.1"/>
    <property type="molecule type" value="Genomic_DNA"/>
</dbReference>
<organism evidence="2 3">
    <name type="scientific">Paxillus involutus ATCC 200175</name>
    <dbReference type="NCBI Taxonomy" id="664439"/>
    <lineage>
        <taxon>Eukaryota</taxon>
        <taxon>Fungi</taxon>
        <taxon>Dikarya</taxon>
        <taxon>Basidiomycota</taxon>
        <taxon>Agaricomycotina</taxon>
        <taxon>Agaricomycetes</taxon>
        <taxon>Agaricomycetidae</taxon>
        <taxon>Boletales</taxon>
        <taxon>Paxilineae</taxon>
        <taxon>Paxillaceae</taxon>
        <taxon>Paxillus</taxon>
    </lineage>
</organism>
<evidence type="ECO:0000313" key="3">
    <source>
        <dbReference type="Proteomes" id="UP000053647"/>
    </source>
</evidence>
<feature type="region of interest" description="Disordered" evidence="1">
    <location>
        <begin position="155"/>
        <end position="183"/>
    </location>
</feature>
<gene>
    <name evidence="2" type="ORF">PAXINDRAFT_20444</name>
</gene>
<reference evidence="3" key="2">
    <citation type="submission" date="2015-01" db="EMBL/GenBank/DDBJ databases">
        <title>Evolutionary Origins and Diversification of the Mycorrhizal Mutualists.</title>
        <authorList>
            <consortium name="DOE Joint Genome Institute"/>
            <consortium name="Mycorrhizal Genomics Consortium"/>
            <person name="Kohler A."/>
            <person name="Kuo A."/>
            <person name="Nagy L.G."/>
            <person name="Floudas D."/>
            <person name="Copeland A."/>
            <person name="Barry K.W."/>
            <person name="Cichocki N."/>
            <person name="Veneault-Fourrey C."/>
            <person name="LaButti K."/>
            <person name="Lindquist E.A."/>
            <person name="Lipzen A."/>
            <person name="Lundell T."/>
            <person name="Morin E."/>
            <person name="Murat C."/>
            <person name="Riley R."/>
            <person name="Ohm R."/>
            <person name="Sun H."/>
            <person name="Tunlid A."/>
            <person name="Henrissat B."/>
            <person name="Grigoriev I.V."/>
            <person name="Hibbett D.S."/>
            <person name="Martin F."/>
        </authorList>
    </citation>
    <scope>NUCLEOTIDE SEQUENCE [LARGE SCALE GENOMIC DNA]</scope>
    <source>
        <strain evidence="3">ATCC 200175</strain>
    </source>
</reference>
<sequence>MAPSAPTGHHRHRHQQRAITITTVVPSPPLPTTIDGPSPPAGLNTLTVTPVGPSPPKGWHLQWEMAMITVDGQSPSPSWPTSFLLCAHPSPIGHHRSATLLPTNPLLLGWPITNWPPSIGHPIVYEAFFPGLPHIPSLPFLGQPITHTPSHIITHEHSSTEPPISPSTARHHRHELNGPSPPP</sequence>
<evidence type="ECO:0000256" key="1">
    <source>
        <dbReference type="SAM" id="MobiDB-lite"/>
    </source>
</evidence>
<dbReference type="HOGENOM" id="CLU_1475600_0_0_1"/>
<keyword evidence="3" id="KW-1185">Reference proteome</keyword>
<accession>A0A0C9SUZ2</accession>
<proteinExistence type="predicted"/>
<evidence type="ECO:0000313" key="2">
    <source>
        <dbReference type="EMBL" id="KIJ06365.1"/>
    </source>
</evidence>
<protein>
    <submittedName>
        <fullName evidence="2">Uncharacterized protein</fullName>
    </submittedName>
</protein>
<reference evidence="2 3" key="1">
    <citation type="submission" date="2014-06" db="EMBL/GenBank/DDBJ databases">
        <authorList>
            <consortium name="DOE Joint Genome Institute"/>
            <person name="Kuo A."/>
            <person name="Kohler A."/>
            <person name="Nagy L.G."/>
            <person name="Floudas D."/>
            <person name="Copeland A."/>
            <person name="Barry K.W."/>
            <person name="Cichocki N."/>
            <person name="Veneault-Fourrey C."/>
            <person name="LaButti K."/>
            <person name="Lindquist E.A."/>
            <person name="Lipzen A."/>
            <person name="Lundell T."/>
            <person name="Morin E."/>
            <person name="Murat C."/>
            <person name="Sun H."/>
            <person name="Tunlid A."/>
            <person name="Henrissat B."/>
            <person name="Grigoriev I.V."/>
            <person name="Hibbett D.S."/>
            <person name="Martin F."/>
            <person name="Nordberg H.P."/>
            <person name="Cantor M.N."/>
            <person name="Hua S.X."/>
        </authorList>
    </citation>
    <scope>NUCLEOTIDE SEQUENCE [LARGE SCALE GENOMIC DNA]</scope>
    <source>
        <strain evidence="2 3">ATCC 200175</strain>
    </source>
</reference>
<name>A0A0C9SUZ2_PAXIN</name>
<dbReference type="Proteomes" id="UP000053647">
    <property type="component" value="Unassembled WGS sequence"/>
</dbReference>
<dbReference type="AlphaFoldDB" id="A0A0C9SUZ2"/>